<reference evidence="2 3" key="1">
    <citation type="submission" date="2023-02" db="EMBL/GenBank/DDBJ databases">
        <title>Dictyobacter halimunensis sp. nov., a new member of the class Ktedonobacteria from forest soil in a geothermal area.</title>
        <authorList>
            <person name="Rachmania M.K."/>
            <person name="Ningsih F."/>
            <person name="Sakai Y."/>
            <person name="Yabe S."/>
            <person name="Yokota A."/>
            <person name="Sjamsuridzal W."/>
        </authorList>
    </citation>
    <scope>NUCLEOTIDE SEQUENCE [LARGE SCALE GENOMIC DNA]</scope>
    <source>
        <strain evidence="2 3">S3.2.2.5</strain>
    </source>
</reference>
<keyword evidence="1" id="KW-0812">Transmembrane</keyword>
<keyword evidence="3" id="KW-1185">Reference proteome</keyword>
<comment type="caution">
    <text evidence="2">The sequence shown here is derived from an EMBL/GenBank/DDBJ whole genome shotgun (WGS) entry which is preliminary data.</text>
</comment>
<dbReference type="EMBL" id="BSRI01000002">
    <property type="protein sequence ID" value="GLV56777.1"/>
    <property type="molecule type" value="Genomic_DNA"/>
</dbReference>
<feature type="transmembrane region" description="Helical" evidence="1">
    <location>
        <begin position="94"/>
        <end position="110"/>
    </location>
</feature>
<sequence length="176" mass="19933">MSSQAQTDHSASDSKRTIRSAFWTGVLLGIGIAAFLDETIFHQLLQWHTLYWYTTPQGRLLSDGIFHIFSTLLLLWGALRLWKGRDNWNPLQRNAILAALLIGLGGFNLYDGIVQHVILRLHIVNEHVCSVIAGGQPTFFGICLNDIPYEIVFDVIALAILVAGIIWWQRVRRRVV</sequence>
<evidence type="ECO:0008006" key="4">
    <source>
        <dbReference type="Google" id="ProtNLM"/>
    </source>
</evidence>
<keyword evidence="1" id="KW-0472">Membrane</keyword>
<feature type="transmembrane region" description="Helical" evidence="1">
    <location>
        <begin position="147"/>
        <end position="168"/>
    </location>
</feature>
<dbReference type="Proteomes" id="UP001344906">
    <property type="component" value="Unassembled WGS sequence"/>
</dbReference>
<organism evidence="2 3">
    <name type="scientific">Dictyobacter halimunensis</name>
    <dbReference type="NCBI Taxonomy" id="3026934"/>
    <lineage>
        <taxon>Bacteria</taxon>
        <taxon>Bacillati</taxon>
        <taxon>Chloroflexota</taxon>
        <taxon>Ktedonobacteria</taxon>
        <taxon>Ktedonobacterales</taxon>
        <taxon>Dictyobacteraceae</taxon>
        <taxon>Dictyobacter</taxon>
    </lineage>
</organism>
<feature type="transmembrane region" description="Helical" evidence="1">
    <location>
        <begin position="64"/>
        <end position="82"/>
    </location>
</feature>
<accession>A0ABQ6FSN9</accession>
<protein>
    <recommendedName>
        <fullName evidence="4">DUF2243 domain-containing protein</fullName>
    </recommendedName>
</protein>
<proteinExistence type="predicted"/>
<dbReference type="Pfam" id="PF10002">
    <property type="entry name" value="DUF2243"/>
    <property type="match status" value="1"/>
</dbReference>
<evidence type="ECO:0000256" key="1">
    <source>
        <dbReference type="SAM" id="Phobius"/>
    </source>
</evidence>
<name>A0ABQ6FSN9_9CHLR</name>
<dbReference type="RefSeq" id="WP_338252360.1">
    <property type="nucleotide sequence ID" value="NZ_BSRI01000002.1"/>
</dbReference>
<gene>
    <name evidence="2" type="ORF">KDH_36160</name>
</gene>
<evidence type="ECO:0000313" key="2">
    <source>
        <dbReference type="EMBL" id="GLV56777.1"/>
    </source>
</evidence>
<keyword evidence="1" id="KW-1133">Transmembrane helix</keyword>
<evidence type="ECO:0000313" key="3">
    <source>
        <dbReference type="Proteomes" id="UP001344906"/>
    </source>
</evidence>
<feature type="transmembrane region" description="Helical" evidence="1">
    <location>
        <begin position="21"/>
        <end position="44"/>
    </location>
</feature>
<dbReference type="InterPro" id="IPR018719">
    <property type="entry name" value="DUF2243_membrane"/>
</dbReference>